<evidence type="ECO:0000313" key="3">
    <source>
        <dbReference type="Proteomes" id="UP001232063"/>
    </source>
</evidence>
<feature type="region of interest" description="Disordered" evidence="1">
    <location>
        <begin position="1"/>
        <end position="103"/>
    </location>
</feature>
<evidence type="ECO:0000313" key="2">
    <source>
        <dbReference type="EMBL" id="MDJ1506293.1"/>
    </source>
</evidence>
<accession>A0AAE3UHR5</accession>
<reference evidence="2" key="1">
    <citation type="submission" date="2023-05" db="EMBL/GenBank/DDBJ databases">
        <authorList>
            <person name="Zhang X."/>
        </authorList>
    </citation>
    <scope>NUCLEOTIDE SEQUENCE</scope>
    <source>
        <strain evidence="2">BD1B2-1</strain>
    </source>
</reference>
<name>A0AAE3UHR5_9BACT</name>
<organism evidence="2 3">
    <name type="scientific">Xanthocytophaga agilis</name>
    <dbReference type="NCBI Taxonomy" id="3048010"/>
    <lineage>
        <taxon>Bacteria</taxon>
        <taxon>Pseudomonadati</taxon>
        <taxon>Bacteroidota</taxon>
        <taxon>Cytophagia</taxon>
        <taxon>Cytophagales</taxon>
        <taxon>Rhodocytophagaceae</taxon>
        <taxon>Xanthocytophaga</taxon>
    </lineage>
</organism>
<evidence type="ECO:0000256" key="1">
    <source>
        <dbReference type="SAM" id="MobiDB-lite"/>
    </source>
</evidence>
<sequence>MNKKDLISESLKNTPLATKGKTLLELAEEEEKLNREALTGSSVATKPTDGDTQNSEGGGEKTIEDVNSVKNTGKNTASTISKTKPEAVKAKEAEVNSKAIPRKDTSVKDNVGKQAVERSNYTFYLSQDVMEHLQRMIYWEGLRQKKQGASYVVENLLIRFMSDKKDYPPIPDSGLELEF</sequence>
<protein>
    <submittedName>
        <fullName evidence="2">Uncharacterized protein</fullName>
    </submittedName>
</protein>
<feature type="compositionally biased region" description="Polar residues" evidence="1">
    <location>
        <begin position="39"/>
        <end position="55"/>
    </location>
</feature>
<gene>
    <name evidence="2" type="ORF">QNI22_36885</name>
</gene>
<dbReference type="Proteomes" id="UP001232063">
    <property type="component" value="Unassembled WGS sequence"/>
</dbReference>
<dbReference type="RefSeq" id="WP_314519147.1">
    <property type="nucleotide sequence ID" value="NZ_JASJOU010000021.1"/>
</dbReference>
<comment type="caution">
    <text evidence="2">The sequence shown here is derived from an EMBL/GenBank/DDBJ whole genome shotgun (WGS) entry which is preliminary data.</text>
</comment>
<feature type="compositionally biased region" description="Polar residues" evidence="1">
    <location>
        <begin position="68"/>
        <end position="82"/>
    </location>
</feature>
<feature type="compositionally biased region" description="Basic and acidic residues" evidence="1">
    <location>
        <begin position="83"/>
        <end position="103"/>
    </location>
</feature>
<proteinExistence type="predicted"/>
<dbReference type="AlphaFoldDB" id="A0AAE3UHR5"/>
<dbReference type="EMBL" id="JASJOU010000021">
    <property type="protein sequence ID" value="MDJ1506293.1"/>
    <property type="molecule type" value="Genomic_DNA"/>
</dbReference>
<keyword evidence="3" id="KW-1185">Reference proteome</keyword>